<keyword evidence="1" id="KW-0812">Transmembrane</keyword>
<keyword evidence="2" id="KW-0131">Cell cycle</keyword>
<comment type="caution">
    <text evidence="2">The sequence shown here is derived from an EMBL/GenBank/DDBJ whole genome shotgun (WGS) entry which is preliminary data.</text>
</comment>
<evidence type="ECO:0000313" key="2">
    <source>
        <dbReference type="EMBL" id="MBR7620547.1"/>
    </source>
</evidence>
<dbReference type="AlphaFoldDB" id="A0A941D264"/>
<keyword evidence="1" id="KW-0472">Membrane</keyword>
<organism evidence="2 3">
    <name type="scientific">Phenylobacterium glaciei</name>
    <dbReference type="NCBI Taxonomy" id="2803784"/>
    <lineage>
        <taxon>Bacteria</taxon>
        <taxon>Pseudomonadati</taxon>
        <taxon>Pseudomonadota</taxon>
        <taxon>Alphaproteobacteria</taxon>
        <taxon>Caulobacterales</taxon>
        <taxon>Caulobacteraceae</taxon>
        <taxon>Phenylobacterium</taxon>
    </lineage>
</organism>
<keyword evidence="3" id="KW-1185">Reference proteome</keyword>
<dbReference type="Proteomes" id="UP000622580">
    <property type="component" value="Unassembled WGS sequence"/>
</dbReference>
<reference evidence="2" key="1">
    <citation type="submission" date="2021-04" db="EMBL/GenBank/DDBJ databases">
        <title>Draft genome assembly of strain Phenylobacterium sp. 20VBR1 using MiniION and Illumina platforms.</title>
        <authorList>
            <person name="Thomas F.A."/>
            <person name="Krishnan K.P."/>
            <person name="Sinha R.K."/>
        </authorList>
    </citation>
    <scope>NUCLEOTIDE SEQUENCE</scope>
    <source>
        <strain evidence="2">20VBR1</strain>
    </source>
</reference>
<dbReference type="GO" id="GO:0051301">
    <property type="term" value="P:cell division"/>
    <property type="evidence" value="ECO:0007669"/>
    <property type="project" value="UniProtKB-KW"/>
</dbReference>
<sequence>MSLLDRRVRGFRLVDVVALALLIALVMSVYLAKTIAGRERTEIASVERQIAAEHDRIRLLKAEVSHLEQPNRIEQLSTGYLGLAPISAKREIAPDALAQIARKEPKS</sequence>
<keyword evidence="2" id="KW-0132">Cell division</keyword>
<protein>
    <submittedName>
        <fullName evidence="2">Cell division protein</fullName>
    </submittedName>
</protein>
<dbReference type="EMBL" id="JAGSGD010000001">
    <property type="protein sequence ID" value="MBR7620547.1"/>
    <property type="molecule type" value="Genomic_DNA"/>
</dbReference>
<accession>A0A941D264</accession>
<evidence type="ECO:0000313" key="3">
    <source>
        <dbReference type="Proteomes" id="UP000622580"/>
    </source>
</evidence>
<name>A0A941D264_9CAUL</name>
<keyword evidence="1" id="KW-1133">Transmembrane helix</keyword>
<dbReference type="RefSeq" id="WP_215341280.1">
    <property type="nucleotide sequence ID" value="NZ_JAGSGD010000001.1"/>
</dbReference>
<evidence type="ECO:0000256" key="1">
    <source>
        <dbReference type="SAM" id="Phobius"/>
    </source>
</evidence>
<feature type="transmembrane region" description="Helical" evidence="1">
    <location>
        <begin position="12"/>
        <end position="32"/>
    </location>
</feature>
<proteinExistence type="predicted"/>
<gene>
    <name evidence="2" type="ORF">JKL49_14225</name>
</gene>